<dbReference type="EMBL" id="JADNYM010000043">
    <property type="protein sequence ID" value="MBG0741818.1"/>
    <property type="molecule type" value="Genomic_DNA"/>
</dbReference>
<dbReference type="InterPro" id="IPR025246">
    <property type="entry name" value="IS30-like_HTH"/>
</dbReference>
<organism evidence="8 10">
    <name type="scientific">Arthrobacter terrae</name>
    <dbReference type="NCBI Taxonomy" id="2935737"/>
    <lineage>
        <taxon>Bacteria</taxon>
        <taxon>Bacillati</taxon>
        <taxon>Actinomycetota</taxon>
        <taxon>Actinomycetes</taxon>
        <taxon>Micrococcales</taxon>
        <taxon>Micrococcaceae</taxon>
        <taxon>Arthrobacter</taxon>
    </lineage>
</organism>
<reference evidence="8 10" key="1">
    <citation type="submission" date="2020-11" db="EMBL/GenBank/DDBJ databases">
        <title>Arthrobacter antarcticus sp. nov., isolated from Antarctic Soil.</title>
        <authorList>
            <person name="Li J."/>
        </authorList>
    </citation>
    <scope>NUCLEOTIDE SEQUENCE [LARGE SCALE GENOMIC DNA]</scope>
    <source>
        <strain evidence="8 10">Z1-20</strain>
    </source>
</reference>
<dbReference type="InterPro" id="IPR036397">
    <property type="entry name" value="RNaseH_sf"/>
</dbReference>
<dbReference type="GO" id="GO:0005829">
    <property type="term" value="C:cytosol"/>
    <property type="evidence" value="ECO:0007669"/>
    <property type="project" value="TreeGrafter"/>
</dbReference>
<evidence type="ECO:0000256" key="2">
    <source>
        <dbReference type="ARBA" id="ARBA00006363"/>
    </source>
</evidence>
<dbReference type="InterPro" id="IPR001584">
    <property type="entry name" value="Integrase_cat-core"/>
</dbReference>
<feature type="domain" description="Integrase catalytic" evidence="7">
    <location>
        <begin position="181"/>
        <end position="336"/>
    </location>
</feature>
<dbReference type="InterPro" id="IPR051917">
    <property type="entry name" value="Transposase-Integrase"/>
</dbReference>
<dbReference type="GO" id="GO:0006313">
    <property type="term" value="P:DNA transposition"/>
    <property type="evidence" value="ECO:0007669"/>
    <property type="project" value="InterPro"/>
</dbReference>
<dbReference type="GO" id="GO:0015074">
    <property type="term" value="P:DNA integration"/>
    <property type="evidence" value="ECO:0007669"/>
    <property type="project" value="InterPro"/>
</dbReference>
<dbReference type="AlphaFoldDB" id="A0A931CVP0"/>
<dbReference type="PANTHER" id="PTHR10948">
    <property type="entry name" value="TRANSPOSASE"/>
    <property type="match status" value="1"/>
</dbReference>
<proteinExistence type="inferred from homology"/>
<comment type="caution">
    <text evidence="8">The sequence shown here is derived from an EMBL/GenBank/DDBJ whole genome shotgun (WGS) entry which is preliminary data.</text>
</comment>
<dbReference type="Pfam" id="PF13936">
    <property type="entry name" value="HTH_38"/>
    <property type="match status" value="1"/>
</dbReference>
<dbReference type="PANTHER" id="PTHR10948:SF23">
    <property type="entry name" value="TRANSPOSASE INSI FOR INSERTION SEQUENCE ELEMENT IS30A-RELATED"/>
    <property type="match status" value="1"/>
</dbReference>
<evidence type="ECO:0000256" key="4">
    <source>
        <dbReference type="ARBA" id="ARBA00023125"/>
    </source>
</evidence>
<evidence type="ECO:0000256" key="1">
    <source>
        <dbReference type="ARBA" id="ARBA00002190"/>
    </source>
</evidence>
<name>A0A931CVP0_9MICC</name>
<evidence type="ECO:0000256" key="5">
    <source>
        <dbReference type="ARBA" id="ARBA00023172"/>
    </source>
</evidence>
<dbReference type="PROSITE" id="PS01043">
    <property type="entry name" value="TRANSPOSASE_IS30"/>
    <property type="match status" value="1"/>
</dbReference>
<evidence type="ECO:0000313" key="9">
    <source>
        <dbReference type="EMBL" id="MBG0741818.1"/>
    </source>
</evidence>
<keyword evidence="5" id="KW-0233">DNA recombination</keyword>
<sequence>MLSSPLQNFAVIRSGSLSLREREEIGFQLATGQGIRRIAALLGRAPSTISREVARNRVHDRYVPSLAQEQTWTRARRPRARKLDGLALRGQVVSMLTERFSPEQVAGRLRLEHPEEVEMQVSHETIYQALYVQGRGSLRLEIATALRSGRARRRPQKPGSPKAGRLPGMVMISDRPAEIEDRAVPGHWEGDLIIGSTSTKSAIGTLVERTSGFVMLLHLPGDHTSATVSAAMITAMNTLPEQLRQSVTWDQGREMAKHQDITMATGMPIYFCDPHSPWQRGSNENTNGLLRQYFPKSTDLSFHGPGILDNVAAELNARPRKRHGYRTPAEVLAEILSNPSNQTGVALTT</sequence>
<keyword evidence="4" id="KW-0238">DNA-binding</keyword>
<evidence type="ECO:0000313" key="10">
    <source>
        <dbReference type="Proteomes" id="UP000655366"/>
    </source>
</evidence>
<comment type="similarity">
    <text evidence="2">Belongs to the transposase IS30 family.</text>
</comment>
<evidence type="ECO:0000256" key="3">
    <source>
        <dbReference type="ARBA" id="ARBA00022578"/>
    </source>
</evidence>
<evidence type="ECO:0000256" key="6">
    <source>
        <dbReference type="SAM" id="MobiDB-lite"/>
    </source>
</evidence>
<dbReference type="Proteomes" id="UP000655366">
    <property type="component" value="Unassembled WGS sequence"/>
</dbReference>
<gene>
    <name evidence="8" type="ORF">IV500_20880</name>
    <name evidence="9" type="ORF">IV500_20915</name>
</gene>
<dbReference type="PROSITE" id="PS50994">
    <property type="entry name" value="INTEGRASE"/>
    <property type="match status" value="1"/>
</dbReference>
<keyword evidence="10" id="KW-1185">Reference proteome</keyword>
<feature type="region of interest" description="Disordered" evidence="6">
    <location>
        <begin position="147"/>
        <end position="168"/>
    </location>
</feature>
<keyword evidence="3" id="KW-0815">Transposition</keyword>
<dbReference type="GO" id="GO:0003677">
    <property type="term" value="F:DNA binding"/>
    <property type="evidence" value="ECO:0007669"/>
    <property type="project" value="UniProtKB-KW"/>
</dbReference>
<dbReference type="GO" id="GO:0004803">
    <property type="term" value="F:transposase activity"/>
    <property type="evidence" value="ECO:0007669"/>
    <property type="project" value="InterPro"/>
</dbReference>
<dbReference type="Gene3D" id="3.30.420.10">
    <property type="entry name" value="Ribonuclease H-like superfamily/Ribonuclease H"/>
    <property type="match status" value="1"/>
</dbReference>
<protein>
    <submittedName>
        <fullName evidence="8">IS30 family transposase</fullName>
    </submittedName>
</protein>
<dbReference type="InterPro" id="IPR001598">
    <property type="entry name" value="Transposase_IS30_CS"/>
</dbReference>
<dbReference type="EMBL" id="JADNYM010000043">
    <property type="protein sequence ID" value="MBG0741811.1"/>
    <property type="molecule type" value="Genomic_DNA"/>
</dbReference>
<dbReference type="SUPFAM" id="SSF53098">
    <property type="entry name" value="Ribonuclease H-like"/>
    <property type="match status" value="1"/>
</dbReference>
<comment type="function">
    <text evidence="1">Required for the transposition of the insertion element.</text>
</comment>
<dbReference type="InterPro" id="IPR053392">
    <property type="entry name" value="Transposase_IS30-like"/>
</dbReference>
<dbReference type="NCBIfam" id="NF033563">
    <property type="entry name" value="transpos_IS30"/>
    <property type="match status" value="1"/>
</dbReference>
<dbReference type="InterPro" id="IPR012337">
    <property type="entry name" value="RNaseH-like_sf"/>
</dbReference>
<evidence type="ECO:0000259" key="7">
    <source>
        <dbReference type="PROSITE" id="PS50994"/>
    </source>
</evidence>
<dbReference type="Pfam" id="PF00665">
    <property type="entry name" value="rve"/>
    <property type="match status" value="1"/>
</dbReference>
<accession>A0A931CVP0</accession>
<evidence type="ECO:0000313" key="8">
    <source>
        <dbReference type="EMBL" id="MBG0741811.1"/>
    </source>
</evidence>